<dbReference type="AlphaFoldDB" id="A0A167WW29"/>
<dbReference type="Proteomes" id="UP000076449">
    <property type="component" value="Chromosome I"/>
</dbReference>
<reference evidence="2" key="1">
    <citation type="journal article" date="2014" name="Genome Announc.">
        <title>Complete sequencing and chromosome-scale genome assembly of the industrial progenitor strain P2niaD18 from the penicillin producer Penicillium chrysogenum.</title>
        <authorList>
            <person name="Specht T."/>
            <person name="Dahlmann T.A."/>
            <person name="Zadra I."/>
            <person name="Kurnsteiner H."/>
            <person name="Kuck U."/>
        </authorList>
    </citation>
    <scope>NUCLEOTIDE SEQUENCE [LARGE SCALE GENOMIC DNA]</scope>
    <source>
        <strain evidence="2">P2niaD18</strain>
    </source>
</reference>
<dbReference type="EMBL" id="CM002798">
    <property type="protein sequence ID" value="KZN92125.1"/>
    <property type="molecule type" value="Genomic_DNA"/>
</dbReference>
<name>A0A167WW29_PENCH</name>
<protein>
    <submittedName>
        <fullName evidence="2">Uncharacterized protein</fullName>
    </submittedName>
</protein>
<proteinExistence type="predicted"/>
<accession>A0A167WW29</accession>
<evidence type="ECO:0000313" key="2">
    <source>
        <dbReference type="EMBL" id="KZN92125.1"/>
    </source>
</evidence>
<sequence length="70" mass="7132">MKNSDRRNVPGCCPFCDKTQPAGIQCPTIVALDVANTGGIQALSSQPSSAVTAPTVTPASVPLPHATRVS</sequence>
<organism evidence="2">
    <name type="scientific">Penicillium chrysogenum</name>
    <name type="common">Penicillium notatum</name>
    <dbReference type="NCBI Taxonomy" id="5076"/>
    <lineage>
        <taxon>Eukaryota</taxon>
        <taxon>Fungi</taxon>
        <taxon>Dikarya</taxon>
        <taxon>Ascomycota</taxon>
        <taxon>Pezizomycotina</taxon>
        <taxon>Eurotiomycetes</taxon>
        <taxon>Eurotiomycetidae</taxon>
        <taxon>Eurotiales</taxon>
        <taxon>Aspergillaceae</taxon>
        <taxon>Penicillium</taxon>
        <taxon>Penicillium chrysogenum species complex</taxon>
    </lineage>
</organism>
<feature type="compositionally biased region" description="Polar residues" evidence="1">
    <location>
        <begin position="45"/>
        <end position="58"/>
    </location>
</feature>
<evidence type="ECO:0000256" key="1">
    <source>
        <dbReference type="SAM" id="MobiDB-lite"/>
    </source>
</evidence>
<feature type="region of interest" description="Disordered" evidence="1">
    <location>
        <begin position="45"/>
        <end position="70"/>
    </location>
</feature>
<gene>
    <name evidence="2" type="ORF">EN45_022720</name>
</gene>